<dbReference type="GeneID" id="95355880"/>
<reference evidence="2" key="1">
    <citation type="journal article" date="2014" name="Int. J. Syst. Evol. Microbiol.">
        <title>Complete genome sequence of Corynebacterium casei LMG S-19264T (=DSM 44701T), isolated from a smear-ripened cheese.</title>
        <authorList>
            <consortium name="US DOE Joint Genome Institute (JGI-PGF)"/>
            <person name="Walter F."/>
            <person name="Albersmeier A."/>
            <person name="Kalinowski J."/>
            <person name="Ruckert C."/>
        </authorList>
    </citation>
    <scope>NUCLEOTIDE SEQUENCE</scope>
    <source>
        <strain evidence="2">JCM 4646</strain>
    </source>
</reference>
<organism evidence="2 3">
    <name type="scientific">Kitasatospora indigofera</name>
    <dbReference type="NCBI Taxonomy" id="67307"/>
    <lineage>
        <taxon>Bacteria</taxon>
        <taxon>Bacillati</taxon>
        <taxon>Actinomycetota</taxon>
        <taxon>Actinomycetes</taxon>
        <taxon>Kitasatosporales</taxon>
        <taxon>Streptomycetaceae</taxon>
        <taxon>Kitasatospora</taxon>
    </lineage>
</organism>
<evidence type="ECO:0000313" key="2">
    <source>
        <dbReference type="EMBL" id="GHH78784.1"/>
    </source>
</evidence>
<evidence type="ECO:0000256" key="1">
    <source>
        <dbReference type="RuleBase" id="RU362001"/>
    </source>
</evidence>
<dbReference type="EMBL" id="BNBO01000039">
    <property type="protein sequence ID" value="GHH78784.1"/>
    <property type="molecule type" value="Genomic_DNA"/>
</dbReference>
<comment type="similarity">
    <text evidence="1">Belongs to the WXG100 family.</text>
</comment>
<comment type="caution">
    <text evidence="2">The sequence shown here is derived from an EMBL/GenBank/DDBJ whole genome shotgun (WGS) entry which is preliminary data.</text>
</comment>
<proteinExistence type="inferred from homology"/>
<dbReference type="NCBIfam" id="TIGR03930">
    <property type="entry name" value="WXG100_ESAT6"/>
    <property type="match status" value="1"/>
</dbReference>
<dbReference type="InterPro" id="IPR010310">
    <property type="entry name" value="T7SS_ESAT-6-like"/>
</dbReference>
<dbReference type="SUPFAM" id="SSF140453">
    <property type="entry name" value="EsxAB dimer-like"/>
    <property type="match status" value="1"/>
</dbReference>
<dbReference type="Proteomes" id="UP000617734">
    <property type="component" value="Unassembled WGS sequence"/>
</dbReference>
<name>A0A919G6N7_9ACTN</name>
<gene>
    <name evidence="2" type="ORF">GCM10018781_55230</name>
</gene>
<dbReference type="Pfam" id="PF06013">
    <property type="entry name" value="WXG100"/>
    <property type="match status" value="1"/>
</dbReference>
<dbReference type="RefSeq" id="WP_190213631.1">
    <property type="nucleotide sequence ID" value="NZ_BNBO01000039.1"/>
</dbReference>
<protein>
    <recommendedName>
        <fullName evidence="1">ESAT-6-like protein</fullName>
    </recommendedName>
</protein>
<dbReference type="AlphaFoldDB" id="A0A919G6N7"/>
<reference evidence="2" key="2">
    <citation type="submission" date="2020-09" db="EMBL/GenBank/DDBJ databases">
        <authorList>
            <person name="Sun Q."/>
            <person name="Ohkuma M."/>
        </authorList>
    </citation>
    <scope>NUCLEOTIDE SEQUENCE</scope>
    <source>
        <strain evidence="2">JCM 4646</strain>
    </source>
</reference>
<keyword evidence="3" id="KW-1185">Reference proteome</keyword>
<dbReference type="InterPro" id="IPR036689">
    <property type="entry name" value="ESAT-6-like_sf"/>
</dbReference>
<sequence length="96" mass="10283">MSGQILVNFATISGAGAEVRATAARIQSQLDELKAGVTKIAASWEGAAQQGYQAHQKKWDDKAADLQQVLTQIGSSLDQAASSYQETEQKNSTIWS</sequence>
<accession>A0A919G6N7</accession>
<evidence type="ECO:0000313" key="3">
    <source>
        <dbReference type="Proteomes" id="UP000617734"/>
    </source>
</evidence>
<dbReference type="Gene3D" id="1.10.287.1060">
    <property type="entry name" value="ESAT-6-like"/>
    <property type="match status" value="1"/>
</dbReference>